<evidence type="ECO:0000256" key="4">
    <source>
        <dbReference type="PROSITE-ProRule" id="PRU01248"/>
    </source>
</evidence>
<dbReference type="GO" id="GO:0015074">
    <property type="term" value="P:DNA integration"/>
    <property type="evidence" value="ECO:0007669"/>
    <property type="project" value="UniProtKB-KW"/>
</dbReference>
<sequence length="427" mass="49350">MNVYVNFFLRGGQSAAKDRKCAIYAEIHVEQTKATAFSTKLKVPPAYWMVSRNRTGIKPSTSDLPVSKSYPFSETLNEKLIAIKQFIIAAARDLELMDIEVSADRVKAQFFNPRPAIQTVNFLDVLDELRSVLGKKRKGSTMLTYRTRRNNIHEFLSANRLDSMKIHEFQYHDFEMLQAWMIDQRVTCKKSKTQVRRWGTNTINKHLTLINKVLNYGVNKKYLQYNPIGELGLEYEDTKPPQYLLPEARQRIANCELTTLEKERDVAVFLMHTGLSYTDYITLEEDHVLRLPSGEPFIKKPRDKSEIYSIVPLMHEAHAVIAKYGGICHLPRPDISDLNKALKMLGEVAKSPYSLSTSTFRETFSSMMENEFMVPDRLLMFMMGHTNPRQLRNYSRVMPARILHELRKHDIVIPFNLAAFESLFKAS</sequence>
<feature type="domain" description="Core-binding (CB)" evidence="5">
    <location>
        <begin position="120"/>
        <end position="218"/>
    </location>
</feature>
<protein>
    <submittedName>
        <fullName evidence="6">Site-specific recombinase XerD</fullName>
    </submittedName>
</protein>
<dbReference type="InterPro" id="IPR013762">
    <property type="entry name" value="Integrase-like_cat_sf"/>
</dbReference>
<dbReference type="AlphaFoldDB" id="A0A1G7B1S0"/>
<accession>A0A1G7B1S0</accession>
<keyword evidence="3" id="KW-0233">DNA recombination</keyword>
<dbReference type="Pfam" id="PF13102">
    <property type="entry name" value="Phage_int_SAM_5"/>
    <property type="match status" value="1"/>
</dbReference>
<dbReference type="EMBL" id="FNAN01000004">
    <property type="protein sequence ID" value="SDE21074.1"/>
    <property type="molecule type" value="Genomic_DNA"/>
</dbReference>
<dbReference type="GO" id="GO:0003677">
    <property type="term" value="F:DNA binding"/>
    <property type="evidence" value="ECO:0007669"/>
    <property type="project" value="UniProtKB-UniRule"/>
</dbReference>
<evidence type="ECO:0000256" key="3">
    <source>
        <dbReference type="ARBA" id="ARBA00023172"/>
    </source>
</evidence>
<evidence type="ECO:0000313" key="6">
    <source>
        <dbReference type="EMBL" id="SDE21074.1"/>
    </source>
</evidence>
<dbReference type="Gene3D" id="1.10.150.130">
    <property type="match status" value="1"/>
</dbReference>
<evidence type="ECO:0000259" key="5">
    <source>
        <dbReference type="PROSITE" id="PS51900"/>
    </source>
</evidence>
<dbReference type="SUPFAM" id="SSF56349">
    <property type="entry name" value="DNA breaking-rejoining enzymes"/>
    <property type="match status" value="1"/>
</dbReference>
<dbReference type="OrthoDB" id="944144at2"/>
<gene>
    <name evidence="6" type="ORF">SAMN04487996_10455</name>
</gene>
<dbReference type="InterPro" id="IPR011010">
    <property type="entry name" value="DNA_brk_join_enz"/>
</dbReference>
<keyword evidence="1" id="KW-0229">DNA integration</keyword>
<reference evidence="7" key="1">
    <citation type="submission" date="2016-10" db="EMBL/GenBank/DDBJ databases">
        <authorList>
            <person name="Varghese N."/>
            <person name="Submissions S."/>
        </authorList>
    </citation>
    <scope>NUCLEOTIDE SEQUENCE [LARGE SCALE GENOMIC DNA]</scope>
    <source>
        <strain evidence="7">DSM 25329</strain>
    </source>
</reference>
<dbReference type="Gene3D" id="1.10.443.10">
    <property type="entry name" value="Intergrase catalytic core"/>
    <property type="match status" value="1"/>
</dbReference>
<dbReference type="PROSITE" id="PS51900">
    <property type="entry name" value="CB"/>
    <property type="match status" value="1"/>
</dbReference>
<dbReference type="GO" id="GO:0006310">
    <property type="term" value="P:DNA recombination"/>
    <property type="evidence" value="ECO:0007669"/>
    <property type="project" value="UniProtKB-KW"/>
</dbReference>
<dbReference type="InterPro" id="IPR010998">
    <property type="entry name" value="Integrase_recombinase_N"/>
</dbReference>
<keyword evidence="2 4" id="KW-0238">DNA-binding</keyword>
<dbReference type="STRING" id="659014.SAMN04487996_10455"/>
<dbReference type="RefSeq" id="WP_090147874.1">
    <property type="nucleotide sequence ID" value="NZ_FNAN01000004.1"/>
</dbReference>
<evidence type="ECO:0000256" key="2">
    <source>
        <dbReference type="ARBA" id="ARBA00023125"/>
    </source>
</evidence>
<keyword evidence="7" id="KW-1185">Reference proteome</keyword>
<evidence type="ECO:0000256" key="1">
    <source>
        <dbReference type="ARBA" id="ARBA00022908"/>
    </source>
</evidence>
<proteinExistence type="predicted"/>
<dbReference type="Proteomes" id="UP000198748">
    <property type="component" value="Unassembled WGS sequence"/>
</dbReference>
<dbReference type="InterPro" id="IPR044068">
    <property type="entry name" value="CB"/>
</dbReference>
<name>A0A1G7B1S0_9BACT</name>
<evidence type="ECO:0000313" key="7">
    <source>
        <dbReference type="Proteomes" id="UP000198748"/>
    </source>
</evidence>
<organism evidence="6 7">
    <name type="scientific">Dyadobacter soli</name>
    <dbReference type="NCBI Taxonomy" id="659014"/>
    <lineage>
        <taxon>Bacteria</taxon>
        <taxon>Pseudomonadati</taxon>
        <taxon>Bacteroidota</taxon>
        <taxon>Cytophagia</taxon>
        <taxon>Cytophagales</taxon>
        <taxon>Spirosomataceae</taxon>
        <taxon>Dyadobacter</taxon>
    </lineage>
</organism>
<dbReference type="InterPro" id="IPR025269">
    <property type="entry name" value="SAM-like_dom"/>
</dbReference>